<feature type="binding site" evidence="8">
    <location>
        <position position="337"/>
    </location>
    <ligand>
        <name>Mn(2+)</name>
        <dbReference type="ChEBI" id="CHEBI:29035"/>
        <label>1</label>
    </ligand>
</feature>
<comment type="function">
    <text evidence="7 8">Presumably involved in the processing and regular turnover of intracellular proteins. Catalyzes the removal of unsubstituted N-terminal amino acids from various peptides.</text>
</comment>
<evidence type="ECO:0000256" key="1">
    <source>
        <dbReference type="ARBA" id="ARBA00000135"/>
    </source>
</evidence>
<dbReference type="InterPro" id="IPR043472">
    <property type="entry name" value="Macro_dom-like"/>
</dbReference>
<dbReference type="STRING" id="1912795.BK816_05330"/>
<dbReference type="Pfam" id="PF00883">
    <property type="entry name" value="Peptidase_M17"/>
    <property type="match status" value="1"/>
</dbReference>
<dbReference type="GO" id="GO:0005737">
    <property type="term" value="C:cytoplasm"/>
    <property type="evidence" value="ECO:0007669"/>
    <property type="project" value="UniProtKB-SubCell"/>
</dbReference>
<comment type="catalytic activity">
    <reaction evidence="1 8">
        <text>Release of an N-terminal amino acid, Xaa-|-Yaa-, in which Xaa is preferably Leu, but may be other amino acids including Pro although not Arg or Lys, and Yaa may be Pro. Amino acid amides and methyl esters are also readily hydrolyzed, but rates on arylamides are exceedingly low.</text>
        <dbReference type="EC" id="3.4.11.1"/>
    </reaction>
</comment>
<keyword evidence="8" id="KW-0963">Cytoplasm</keyword>
<accession>A0A1D9MKH5</accession>
<dbReference type="InterPro" id="IPR023042">
    <property type="entry name" value="Peptidase_M17_leu_NH2_pept"/>
</dbReference>
<dbReference type="SUPFAM" id="SSF53187">
    <property type="entry name" value="Zn-dependent exopeptidases"/>
    <property type="match status" value="1"/>
</dbReference>
<dbReference type="GO" id="GO:0030145">
    <property type="term" value="F:manganese ion binding"/>
    <property type="evidence" value="ECO:0007669"/>
    <property type="project" value="UniProtKB-UniRule"/>
</dbReference>
<dbReference type="PRINTS" id="PR00481">
    <property type="entry name" value="LAMNOPPTDASE"/>
</dbReference>
<dbReference type="Gene3D" id="3.40.630.10">
    <property type="entry name" value="Zn peptidases"/>
    <property type="match status" value="1"/>
</dbReference>
<dbReference type="EC" id="3.4.11.1" evidence="8"/>
<dbReference type="SUPFAM" id="SSF52949">
    <property type="entry name" value="Macro domain-like"/>
    <property type="match status" value="1"/>
</dbReference>
<dbReference type="KEGG" id="avu:BK816_05330"/>
<dbReference type="InterPro" id="IPR011356">
    <property type="entry name" value="Leucine_aapep/pepB"/>
</dbReference>
<organism evidence="10 11">
    <name type="scientific">Boudabousia tangfeifanii</name>
    <dbReference type="NCBI Taxonomy" id="1912795"/>
    <lineage>
        <taxon>Bacteria</taxon>
        <taxon>Bacillati</taxon>
        <taxon>Actinomycetota</taxon>
        <taxon>Actinomycetes</taxon>
        <taxon>Actinomycetales</taxon>
        <taxon>Actinomycetaceae</taxon>
        <taxon>Boudabousia</taxon>
    </lineage>
</organism>
<dbReference type="EMBL" id="CP017812">
    <property type="protein sequence ID" value="AOZ72786.1"/>
    <property type="molecule type" value="Genomic_DNA"/>
</dbReference>
<gene>
    <name evidence="8" type="primary">pepA</name>
    <name evidence="10" type="ORF">BK816_05330</name>
</gene>
<comment type="cofactor">
    <cofactor evidence="8">
        <name>Mn(2+)</name>
        <dbReference type="ChEBI" id="CHEBI:29035"/>
    </cofactor>
    <text evidence="8">Binds 2 manganese ions per subunit.</text>
</comment>
<evidence type="ECO:0000256" key="6">
    <source>
        <dbReference type="ARBA" id="ARBA00022801"/>
    </source>
</evidence>
<dbReference type="RefSeq" id="WP_071164252.1">
    <property type="nucleotide sequence ID" value="NZ_CP017812.1"/>
</dbReference>
<feature type="binding site" evidence="8">
    <location>
        <position position="278"/>
    </location>
    <ligand>
        <name>Mn(2+)</name>
        <dbReference type="ChEBI" id="CHEBI:29035"/>
        <label>2</label>
    </ligand>
</feature>
<feature type="binding site" evidence="8">
    <location>
        <position position="260"/>
    </location>
    <ligand>
        <name>Mn(2+)</name>
        <dbReference type="ChEBI" id="CHEBI:29035"/>
        <label>1</label>
    </ligand>
</feature>
<evidence type="ECO:0000256" key="3">
    <source>
        <dbReference type="ARBA" id="ARBA00009528"/>
    </source>
</evidence>
<evidence type="ECO:0000256" key="2">
    <source>
        <dbReference type="ARBA" id="ARBA00000967"/>
    </source>
</evidence>
<dbReference type="InterPro" id="IPR008283">
    <property type="entry name" value="Peptidase_M17_N"/>
</dbReference>
<keyword evidence="6 8" id="KW-0378">Hydrolase</keyword>
<dbReference type="PANTHER" id="PTHR11963">
    <property type="entry name" value="LEUCINE AMINOPEPTIDASE-RELATED"/>
    <property type="match status" value="1"/>
</dbReference>
<comment type="subcellular location">
    <subcellularLocation>
        <location evidence="8">Cytoplasm</location>
    </subcellularLocation>
</comment>
<evidence type="ECO:0000259" key="9">
    <source>
        <dbReference type="PROSITE" id="PS00631"/>
    </source>
</evidence>
<dbReference type="NCBIfam" id="NF002073">
    <property type="entry name" value="PRK00913.1-2"/>
    <property type="match status" value="1"/>
</dbReference>
<keyword evidence="8" id="KW-0464">Manganese</keyword>
<feature type="binding site" evidence="8">
    <location>
        <position position="260"/>
    </location>
    <ligand>
        <name>Mn(2+)</name>
        <dbReference type="ChEBI" id="CHEBI:29035"/>
        <label>2</label>
    </ligand>
</feature>
<dbReference type="PROSITE" id="PS00631">
    <property type="entry name" value="CYTOSOL_AP"/>
    <property type="match status" value="1"/>
</dbReference>
<name>A0A1D9MKH5_9ACTO</name>
<dbReference type="AlphaFoldDB" id="A0A1D9MKH5"/>
<dbReference type="OrthoDB" id="9809354at2"/>
<dbReference type="EC" id="3.4.11.10" evidence="8"/>
<sequence length="486" mass="50765">MTDFNLSTQNAAELAVDALVLAVSKENETAKIVKSSLSSEVISRLNEQLELVQASGKLDSFAVLPAPAEVAAKAIILTGIGKLSDLDAQSLRRAAGYATGKSKFARLAFDIQLDEADLLNALITGAGLGAYRFDAYKSEKDKHIAEIHFATGTVSEAEAKTALETAEIEVASTNLTRDLVNTPALDLYPGEFVERAKAAVADLPIECEVWDFERLQAEGCGGLVGVGRGSSRPPFLVKLSYRPAAAKSHIALIGKGITFDTGGISLKPATNMGLMKTDMGGAATVLGATVAAAKLELPVQIDTYLALAENMPGGNAQRPSDVLTMRNGVKVEVTNTDAEGRLVMADALSLAGETSAQMLVDVATLTGAAVVALGNRYAGVMGQGGLPAKVTAAAQAAGESFWEMPMLEEGPEANKSKVADIMNSSKIRAGGMMLAGDFLSNFVGDLPWAHIDIAGPAFNEQSQWGYTVEGATGAGVRSLVNFLRTL</sequence>
<dbReference type="Proteomes" id="UP000176288">
    <property type="component" value="Chromosome"/>
</dbReference>
<comment type="similarity">
    <text evidence="3 8">Belongs to the peptidase M17 family.</text>
</comment>
<dbReference type="CDD" id="cd00433">
    <property type="entry name" value="Peptidase_M17"/>
    <property type="match status" value="1"/>
</dbReference>
<keyword evidence="11" id="KW-1185">Reference proteome</keyword>
<dbReference type="Pfam" id="PF02789">
    <property type="entry name" value="Peptidase_M17_N"/>
    <property type="match status" value="1"/>
</dbReference>
<dbReference type="GO" id="GO:0070006">
    <property type="term" value="F:metalloaminopeptidase activity"/>
    <property type="evidence" value="ECO:0007669"/>
    <property type="project" value="InterPro"/>
</dbReference>
<feature type="domain" description="Cytosol aminopeptidase" evidence="9">
    <location>
        <begin position="335"/>
        <end position="342"/>
    </location>
</feature>
<evidence type="ECO:0000256" key="7">
    <source>
        <dbReference type="ARBA" id="ARBA00049972"/>
    </source>
</evidence>
<dbReference type="HAMAP" id="MF_00181">
    <property type="entry name" value="Cytosol_peptidase_M17"/>
    <property type="match status" value="1"/>
</dbReference>
<keyword evidence="8" id="KW-0479">Metal-binding</keyword>
<evidence type="ECO:0000256" key="4">
    <source>
        <dbReference type="ARBA" id="ARBA00022438"/>
    </source>
</evidence>
<evidence type="ECO:0000256" key="5">
    <source>
        <dbReference type="ARBA" id="ARBA00022670"/>
    </source>
</evidence>
<feature type="active site" evidence="8">
    <location>
        <position position="267"/>
    </location>
</feature>
<keyword evidence="5 8" id="KW-0645">Protease</keyword>
<evidence type="ECO:0000256" key="8">
    <source>
        <dbReference type="HAMAP-Rule" id="MF_00181"/>
    </source>
</evidence>
<proteinExistence type="inferred from homology"/>
<dbReference type="GO" id="GO:0006508">
    <property type="term" value="P:proteolysis"/>
    <property type="evidence" value="ECO:0007669"/>
    <property type="project" value="UniProtKB-KW"/>
</dbReference>
<keyword evidence="4 8" id="KW-0031">Aminopeptidase</keyword>
<dbReference type="Gene3D" id="3.40.220.10">
    <property type="entry name" value="Leucine Aminopeptidase, subunit E, domain 1"/>
    <property type="match status" value="1"/>
</dbReference>
<feature type="binding site" evidence="8">
    <location>
        <position position="255"/>
    </location>
    <ligand>
        <name>Mn(2+)</name>
        <dbReference type="ChEBI" id="CHEBI:29035"/>
        <label>2</label>
    </ligand>
</feature>
<evidence type="ECO:0000313" key="10">
    <source>
        <dbReference type="EMBL" id="AOZ72786.1"/>
    </source>
</evidence>
<dbReference type="InterPro" id="IPR000819">
    <property type="entry name" value="Peptidase_M17_C"/>
</dbReference>
<comment type="catalytic activity">
    <reaction evidence="2 8">
        <text>Release of an N-terminal amino acid, preferentially leucine, but not glutamic or aspartic acids.</text>
        <dbReference type="EC" id="3.4.11.10"/>
    </reaction>
</comment>
<feature type="binding site" evidence="8">
    <location>
        <position position="339"/>
    </location>
    <ligand>
        <name>Mn(2+)</name>
        <dbReference type="ChEBI" id="CHEBI:29035"/>
        <label>1</label>
    </ligand>
</feature>
<protein>
    <recommendedName>
        <fullName evidence="8">Probable cytosol aminopeptidase</fullName>
        <ecNumber evidence="8">3.4.11.1</ecNumber>
    </recommendedName>
    <alternativeName>
        <fullName evidence="8">Leucine aminopeptidase</fullName>
        <shortName evidence="8">LAP</shortName>
        <ecNumber evidence="8">3.4.11.10</ecNumber>
    </alternativeName>
    <alternativeName>
        <fullName evidence="8">Leucyl aminopeptidase</fullName>
    </alternativeName>
</protein>
<feature type="active site" evidence="8">
    <location>
        <position position="341"/>
    </location>
</feature>
<evidence type="ECO:0000313" key="11">
    <source>
        <dbReference type="Proteomes" id="UP000176288"/>
    </source>
</evidence>
<feature type="binding site" evidence="8">
    <location>
        <position position="339"/>
    </location>
    <ligand>
        <name>Mn(2+)</name>
        <dbReference type="ChEBI" id="CHEBI:29035"/>
        <label>2</label>
    </ligand>
</feature>
<dbReference type="PANTHER" id="PTHR11963:SF23">
    <property type="entry name" value="CYTOSOL AMINOPEPTIDASE"/>
    <property type="match status" value="1"/>
</dbReference>
<reference evidence="10 11" key="1">
    <citation type="submission" date="2016-10" db="EMBL/GenBank/DDBJ databases">
        <title>Actinomyces aegypiusis sp. nov., isolated from the Aegypius monachus in Qinghai Tibet Plateau China.</title>
        <authorList>
            <person name="Wang Y."/>
        </authorList>
    </citation>
    <scope>NUCLEOTIDE SEQUENCE [LARGE SCALE GENOMIC DNA]</scope>
    <source>
        <strain evidence="10 11">VUL4_3</strain>
    </source>
</reference>